<dbReference type="PANTHER" id="PTHR23211:SF0">
    <property type="entry name" value="TRANS-GOLGI NETWORK INTEGRAL MEMBRANE PROTEIN 2"/>
    <property type="match status" value="1"/>
</dbReference>
<dbReference type="PANTHER" id="PTHR23211">
    <property type="entry name" value="TRANS-GOLGI NETWORK INTEGRAL MEMBRANE PROTEIN TGN38"/>
    <property type="match status" value="1"/>
</dbReference>
<feature type="transmembrane region" description="Helical" evidence="2">
    <location>
        <begin position="196"/>
        <end position="224"/>
    </location>
</feature>
<name>A0A3P9K8J6_ORYLA</name>
<reference evidence="3" key="4">
    <citation type="submission" date="2025-09" db="UniProtKB">
        <authorList>
            <consortium name="Ensembl"/>
        </authorList>
    </citation>
    <scope>IDENTIFICATION</scope>
    <source>
        <strain evidence="3">HNI</strain>
    </source>
</reference>
<reference evidence="3 4" key="2">
    <citation type="submission" date="2017-04" db="EMBL/GenBank/DDBJ databases">
        <title>CpG methylation of centromeres and impact of large insertions on vertebrate speciation.</title>
        <authorList>
            <person name="Ichikawa K."/>
            <person name="Yoshimura J."/>
            <person name="Morishita S."/>
        </authorList>
    </citation>
    <scope>NUCLEOTIDE SEQUENCE</scope>
    <source>
        <strain evidence="3 4">HNI</strain>
    </source>
</reference>
<dbReference type="Proteomes" id="UP000265180">
    <property type="component" value="Chromosome 9"/>
</dbReference>
<organism evidence="3 4">
    <name type="scientific">Oryzias latipes</name>
    <name type="common">Japanese rice fish</name>
    <name type="synonym">Japanese killifish</name>
    <dbReference type="NCBI Taxonomy" id="8090"/>
    <lineage>
        <taxon>Eukaryota</taxon>
        <taxon>Metazoa</taxon>
        <taxon>Chordata</taxon>
        <taxon>Craniata</taxon>
        <taxon>Vertebrata</taxon>
        <taxon>Euteleostomi</taxon>
        <taxon>Actinopterygii</taxon>
        <taxon>Neopterygii</taxon>
        <taxon>Teleostei</taxon>
        <taxon>Neoteleostei</taxon>
        <taxon>Acanthomorphata</taxon>
        <taxon>Ovalentaria</taxon>
        <taxon>Atherinomorphae</taxon>
        <taxon>Beloniformes</taxon>
        <taxon>Adrianichthyidae</taxon>
        <taxon>Oryziinae</taxon>
        <taxon>Oryzias</taxon>
    </lineage>
</organism>
<protein>
    <submittedName>
        <fullName evidence="3">Uncharacterized protein</fullName>
    </submittedName>
</protein>
<dbReference type="AlphaFoldDB" id="A0A3P9K8J6"/>
<feature type="transmembrane region" description="Helical" evidence="2">
    <location>
        <begin position="156"/>
        <end position="176"/>
    </location>
</feature>
<accession>A0A3P9K8J6</accession>
<feature type="compositionally biased region" description="Polar residues" evidence="1">
    <location>
        <begin position="34"/>
        <end position="53"/>
    </location>
</feature>
<sequence>MYTGADESKRTDDTGIKPPIALNKTNKTVVEVSSVPTSQSVIEITNGTKNEATTAGPEQKKNDKDKNKDQVTKKIEGTTPNEEEKNDGVAGNKGETKKTPIESIKESGFEEPESSHFFAYLVSAGVLVAVLYVTHHNKRKIIAFFLEGKRSRSTQINQTLYFVFFAVIIYFLPALISSCGGKRENWFQALGCTGHLVHFGFYGLFFLPVEICCMTMQITTFALLKER</sequence>
<reference evidence="3" key="3">
    <citation type="submission" date="2025-08" db="UniProtKB">
        <authorList>
            <consortium name="Ensembl"/>
        </authorList>
    </citation>
    <scope>IDENTIFICATION</scope>
    <source>
        <strain evidence="3">HNI</strain>
    </source>
</reference>
<reference key="1">
    <citation type="journal article" date="2007" name="Nature">
        <title>The medaka draft genome and insights into vertebrate genome evolution.</title>
        <authorList>
            <person name="Kasahara M."/>
            <person name="Naruse K."/>
            <person name="Sasaki S."/>
            <person name="Nakatani Y."/>
            <person name="Qu W."/>
            <person name="Ahsan B."/>
            <person name="Yamada T."/>
            <person name="Nagayasu Y."/>
            <person name="Doi K."/>
            <person name="Kasai Y."/>
            <person name="Jindo T."/>
            <person name="Kobayashi D."/>
            <person name="Shimada A."/>
            <person name="Toyoda A."/>
            <person name="Kuroki Y."/>
            <person name="Fujiyama A."/>
            <person name="Sasaki T."/>
            <person name="Shimizu A."/>
            <person name="Asakawa S."/>
            <person name="Shimizu N."/>
            <person name="Hashimoto S."/>
            <person name="Yang J."/>
            <person name="Lee Y."/>
            <person name="Matsushima K."/>
            <person name="Sugano S."/>
            <person name="Sakaizumi M."/>
            <person name="Narita T."/>
            <person name="Ohishi K."/>
            <person name="Haga S."/>
            <person name="Ohta F."/>
            <person name="Nomoto H."/>
            <person name="Nogata K."/>
            <person name="Morishita T."/>
            <person name="Endo T."/>
            <person name="Shin-I T."/>
            <person name="Takeda H."/>
            <person name="Morishita S."/>
            <person name="Kohara Y."/>
        </authorList>
    </citation>
    <scope>NUCLEOTIDE SEQUENCE [LARGE SCALE GENOMIC DNA]</scope>
    <source>
        <strain>Hd-rR</strain>
    </source>
</reference>
<feature type="region of interest" description="Disordered" evidence="1">
    <location>
        <begin position="1"/>
        <end position="100"/>
    </location>
</feature>
<keyword evidence="2" id="KW-0472">Membrane</keyword>
<evidence type="ECO:0000256" key="1">
    <source>
        <dbReference type="SAM" id="MobiDB-lite"/>
    </source>
</evidence>
<evidence type="ECO:0000313" key="4">
    <source>
        <dbReference type="Proteomes" id="UP000265180"/>
    </source>
</evidence>
<keyword evidence="2" id="KW-0812">Transmembrane</keyword>
<dbReference type="Pfam" id="PF17818">
    <property type="entry name" value="KCT2"/>
    <property type="match status" value="1"/>
</dbReference>
<feature type="compositionally biased region" description="Basic and acidic residues" evidence="1">
    <location>
        <begin position="58"/>
        <end position="87"/>
    </location>
</feature>
<dbReference type="Ensembl" id="ENSORLT00020007741.1">
    <property type="protein sequence ID" value="ENSORLP00020004571.1"/>
    <property type="gene ID" value="ENSORLG00020005365.1"/>
</dbReference>
<keyword evidence="2" id="KW-1133">Transmembrane helix</keyword>
<proteinExistence type="predicted"/>
<evidence type="ECO:0000256" key="2">
    <source>
        <dbReference type="SAM" id="Phobius"/>
    </source>
</evidence>
<feature type="compositionally biased region" description="Basic and acidic residues" evidence="1">
    <location>
        <begin position="1"/>
        <end position="15"/>
    </location>
</feature>
<feature type="transmembrane region" description="Helical" evidence="2">
    <location>
        <begin position="117"/>
        <end position="135"/>
    </location>
</feature>
<evidence type="ECO:0000313" key="3">
    <source>
        <dbReference type="Ensembl" id="ENSORLP00020004571.1"/>
    </source>
</evidence>